<name>A0ABS2LUJ0_9ACTN</name>
<comment type="similarity">
    <text evidence="1">Belongs to the LytR/CpsA/Psr (LCP) family.</text>
</comment>
<keyword evidence="5" id="KW-1185">Reference proteome</keyword>
<gene>
    <name evidence="4" type="ORF">JOD64_003073</name>
</gene>
<keyword evidence="2" id="KW-0812">Transmembrane</keyword>
<feature type="transmembrane region" description="Helical" evidence="2">
    <location>
        <begin position="45"/>
        <end position="63"/>
    </location>
</feature>
<dbReference type="PANTHER" id="PTHR33392">
    <property type="entry name" value="POLYISOPRENYL-TEICHOIC ACID--PEPTIDOGLYCAN TEICHOIC ACID TRANSFERASE TAGU"/>
    <property type="match status" value="1"/>
</dbReference>
<evidence type="ECO:0000256" key="1">
    <source>
        <dbReference type="ARBA" id="ARBA00006068"/>
    </source>
</evidence>
<comment type="caution">
    <text evidence="4">The sequence shown here is derived from an EMBL/GenBank/DDBJ whole genome shotgun (WGS) entry which is preliminary data.</text>
</comment>
<sequence>MNMIEDDLRAAFVRHEPLAPSTGALRAAIDRLAATRRRRRQRFQVAGVTLALLAALGVGVPQLRPDRPVEGSLLFGQPAGAQSGALNILLVGVDGFGEDPPSRLADSILLVHIPADRSRPYLISLPRDLEVSVPGRGNDKINTAFFDGAGQPRPDLDAGYDRTRQVVADLTGVRVDAGAVLTFAGLRRITEAVDGVEVCLPNEVRSSHSRRIFPAGCQRLDGAASVDLLRQRRYLPDGAFDRDRNAQRYVAGLIRRAVAQDVLSNPVRLTALLSAAGKGLTVDDDGLPLTRLLRVLPELKSVDPVGLSLPVGPPVGPPAGSAWRLRLDPKQGPAFLAALSEDRLAQWVAQHPEQVNAVR</sequence>
<evidence type="ECO:0000256" key="2">
    <source>
        <dbReference type="SAM" id="Phobius"/>
    </source>
</evidence>
<accession>A0ABS2LUJ0</accession>
<organism evidence="4 5">
    <name type="scientific">Micromonospora luteifusca</name>
    <dbReference type="NCBI Taxonomy" id="709860"/>
    <lineage>
        <taxon>Bacteria</taxon>
        <taxon>Bacillati</taxon>
        <taxon>Actinomycetota</taxon>
        <taxon>Actinomycetes</taxon>
        <taxon>Micromonosporales</taxon>
        <taxon>Micromonosporaceae</taxon>
        <taxon>Micromonospora</taxon>
    </lineage>
</organism>
<evidence type="ECO:0000313" key="4">
    <source>
        <dbReference type="EMBL" id="MBM7491851.1"/>
    </source>
</evidence>
<keyword evidence="2" id="KW-1133">Transmembrane helix</keyword>
<proteinExistence type="inferred from homology"/>
<evidence type="ECO:0000259" key="3">
    <source>
        <dbReference type="Pfam" id="PF03816"/>
    </source>
</evidence>
<dbReference type="Pfam" id="PF03816">
    <property type="entry name" value="LytR_cpsA_psr"/>
    <property type="match status" value="1"/>
</dbReference>
<dbReference type="InterPro" id="IPR050922">
    <property type="entry name" value="LytR/CpsA/Psr_CW_biosynth"/>
</dbReference>
<protein>
    <submittedName>
        <fullName evidence="4">LCP family protein required for cell wall assembly</fullName>
    </submittedName>
</protein>
<dbReference type="PANTHER" id="PTHR33392:SF6">
    <property type="entry name" value="POLYISOPRENYL-TEICHOIC ACID--PEPTIDOGLYCAN TEICHOIC ACID TRANSFERASE TAGU"/>
    <property type="match status" value="1"/>
</dbReference>
<dbReference type="InterPro" id="IPR004474">
    <property type="entry name" value="LytR_CpsA_psr"/>
</dbReference>
<reference evidence="4 5" key="1">
    <citation type="submission" date="2021-01" db="EMBL/GenBank/DDBJ databases">
        <title>Sequencing the genomes of 1000 actinobacteria strains.</title>
        <authorList>
            <person name="Klenk H.-P."/>
        </authorList>
    </citation>
    <scope>NUCLEOTIDE SEQUENCE [LARGE SCALE GENOMIC DNA]</scope>
    <source>
        <strain evidence="4 5">DSM 100204</strain>
    </source>
</reference>
<dbReference type="Gene3D" id="3.40.630.190">
    <property type="entry name" value="LCP protein"/>
    <property type="match status" value="1"/>
</dbReference>
<dbReference type="Proteomes" id="UP000764837">
    <property type="component" value="Unassembled WGS sequence"/>
</dbReference>
<dbReference type="EMBL" id="JAFBBP010000001">
    <property type="protein sequence ID" value="MBM7491851.1"/>
    <property type="molecule type" value="Genomic_DNA"/>
</dbReference>
<evidence type="ECO:0000313" key="5">
    <source>
        <dbReference type="Proteomes" id="UP000764837"/>
    </source>
</evidence>
<keyword evidence="2" id="KW-0472">Membrane</keyword>
<feature type="domain" description="Cell envelope-related transcriptional attenuator" evidence="3">
    <location>
        <begin position="105"/>
        <end position="257"/>
    </location>
</feature>
<dbReference type="NCBIfam" id="TIGR00350">
    <property type="entry name" value="lytR_cpsA_psr"/>
    <property type="match status" value="1"/>
</dbReference>